<dbReference type="Gene3D" id="3.40.50.150">
    <property type="entry name" value="Vaccinia Virus protein VP39"/>
    <property type="match status" value="1"/>
</dbReference>
<gene>
    <name evidence="1" type="ORF">IPH26_20930</name>
</gene>
<dbReference type="Pfam" id="PF13489">
    <property type="entry name" value="Methyltransf_23"/>
    <property type="match status" value="1"/>
</dbReference>
<dbReference type="GO" id="GO:0032259">
    <property type="term" value="P:methylation"/>
    <property type="evidence" value="ECO:0007669"/>
    <property type="project" value="UniProtKB-KW"/>
</dbReference>
<dbReference type="GO" id="GO:0008168">
    <property type="term" value="F:methyltransferase activity"/>
    <property type="evidence" value="ECO:0007669"/>
    <property type="project" value="UniProtKB-KW"/>
</dbReference>
<dbReference type="SUPFAM" id="SSF53335">
    <property type="entry name" value="S-adenosyl-L-methionine-dependent methyltransferases"/>
    <property type="match status" value="1"/>
</dbReference>
<dbReference type="InterPro" id="IPR029063">
    <property type="entry name" value="SAM-dependent_MTases_sf"/>
</dbReference>
<sequence length="199" mass="21702">MSTRRVLNVGGNSKAIPLPPIYDGWEHLLLDIDPRGKPDVVCDARAMTSLPAAAYDAVYCSHNLEHYHRHDVPKVLSGFRHVLKPDGFVHLRVPDIGAVMQIAVQKNLDIDDVLYQSPAGPITVRDVIYGWGVEIERSGNDFFAHKTGFTAKSLTRALQACGFANLFVGTANLEIVAYAFTGKASEYATALLKLPVAAT</sequence>
<organism evidence="1 2">
    <name type="scientific">Candidatus Methylophosphatis roskildensis</name>
    <dbReference type="NCBI Taxonomy" id="2899263"/>
    <lineage>
        <taxon>Bacteria</taxon>
        <taxon>Pseudomonadati</taxon>
        <taxon>Pseudomonadota</taxon>
        <taxon>Betaproteobacteria</taxon>
        <taxon>Nitrosomonadales</taxon>
        <taxon>Sterolibacteriaceae</taxon>
        <taxon>Candidatus Methylophosphatis</taxon>
    </lineage>
</organism>
<comment type="caution">
    <text evidence="1">The sequence shown here is derived from an EMBL/GenBank/DDBJ whole genome shotgun (WGS) entry which is preliminary data.</text>
</comment>
<evidence type="ECO:0000313" key="2">
    <source>
        <dbReference type="Proteomes" id="UP000807785"/>
    </source>
</evidence>
<keyword evidence="1" id="KW-0489">Methyltransferase</keyword>
<dbReference type="EMBL" id="JADJEV010000005">
    <property type="protein sequence ID" value="MBK6975297.1"/>
    <property type="molecule type" value="Genomic_DNA"/>
</dbReference>
<accession>A0A9D7E7G9</accession>
<proteinExistence type="predicted"/>
<evidence type="ECO:0000313" key="1">
    <source>
        <dbReference type="EMBL" id="MBK6975297.1"/>
    </source>
</evidence>
<dbReference type="Proteomes" id="UP000807785">
    <property type="component" value="Unassembled WGS sequence"/>
</dbReference>
<keyword evidence="1" id="KW-0808">Transferase</keyword>
<dbReference type="AlphaFoldDB" id="A0A9D7E7G9"/>
<name>A0A9D7E7G9_9PROT</name>
<reference evidence="1" key="1">
    <citation type="submission" date="2020-10" db="EMBL/GenBank/DDBJ databases">
        <title>Connecting structure to function with the recovery of over 1000 high-quality activated sludge metagenome-assembled genomes encoding full-length rRNA genes using long-read sequencing.</title>
        <authorList>
            <person name="Singleton C.M."/>
            <person name="Petriglieri F."/>
            <person name="Kristensen J.M."/>
            <person name="Kirkegaard R.H."/>
            <person name="Michaelsen T.Y."/>
            <person name="Andersen M.H."/>
            <person name="Karst S.M."/>
            <person name="Dueholm M.S."/>
            <person name="Nielsen P.H."/>
            <person name="Albertsen M."/>
        </authorList>
    </citation>
    <scope>NUCLEOTIDE SEQUENCE</scope>
    <source>
        <strain evidence="1">Bjer_18-Q3-R1-45_BAT3C.347</strain>
    </source>
</reference>
<protein>
    <submittedName>
        <fullName evidence="1">Class I SAM-dependent methyltransferase</fullName>
    </submittedName>
</protein>